<organism evidence="1 2">
    <name type="scientific">Virgibacillus indicus</name>
    <dbReference type="NCBI Taxonomy" id="2024554"/>
    <lineage>
        <taxon>Bacteria</taxon>
        <taxon>Bacillati</taxon>
        <taxon>Bacillota</taxon>
        <taxon>Bacilli</taxon>
        <taxon>Bacillales</taxon>
        <taxon>Bacillaceae</taxon>
        <taxon>Virgibacillus</taxon>
    </lineage>
</organism>
<dbReference type="OrthoDB" id="2931105at2"/>
<evidence type="ECO:0000313" key="2">
    <source>
        <dbReference type="Proteomes" id="UP000216498"/>
    </source>
</evidence>
<evidence type="ECO:0000313" key="1">
    <source>
        <dbReference type="EMBL" id="OZU88900.1"/>
    </source>
</evidence>
<reference evidence="1 2" key="1">
    <citation type="submission" date="2017-08" db="EMBL/GenBank/DDBJ databases">
        <title>Virgibacillus indicus sp. nov. and Virgibacillus profoundi sp. nov, two moderately halophilic bacteria isolated from marine sediment by using the Microfluidic Streak Plate.</title>
        <authorList>
            <person name="Xu B."/>
            <person name="Hu B."/>
            <person name="Wang J."/>
            <person name="Zhu Y."/>
            <person name="Huang L."/>
            <person name="Du W."/>
            <person name="Huang Y."/>
        </authorList>
    </citation>
    <scope>NUCLEOTIDE SEQUENCE [LARGE SCALE GENOMIC DNA]</scope>
    <source>
        <strain evidence="1 2">IO3-P2-C2</strain>
    </source>
</reference>
<protein>
    <submittedName>
        <fullName evidence="1">Uncharacterized protein</fullName>
    </submittedName>
</protein>
<dbReference type="EMBL" id="NPMS01000003">
    <property type="protein sequence ID" value="OZU88900.1"/>
    <property type="molecule type" value="Genomic_DNA"/>
</dbReference>
<dbReference type="AlphaFoldDB" id="A0A265NA45"/>
<keyword evidence="2" id="KW-1185">Reference proteome</keyword>
<proteinExistence type="predicted"/>
<dbReference type="Proteomes" id="UP000216498">
    <property type="component" value="Unassembled WGS sequence"/>
</dbReference>
<comment type="caution">
    <text evidence="1">The sequence shown here is derived from an EMBL/GenBank/DDBJ whole genome shotgun (WGS) entry which is preliminary data.</text>
</comment>
<gene>
    <name evidence="1" type="ORF">CIL03_07720</name>
</gene>
<accession>A0A265NA45</accession>
<sequence length="80" mass="9504">MILKSTCSFKHSVNRLIYPLQIGGEIVDYYYNPEVRFLLINQSEETYKVNYVQNSFPAPVIGPRPPYYIYPVYEQYYPVI</sequence>
<name>A0A265NA45_9BACI</name>